<dbReference type="CDD" id="cd02440">
    <property type="entry name" value="AdoMet_MTases"/>
    <property type="match status" value="1"/>
</dbReference>
<dbReference type="RefSeq" id="WP_035354815.1">
    <property type="nucleotide sequence ID" value="NZ_JRUN01000029.1"/>
</dbReference>
<dbReference type="PANTHER" id="PTHR43861">
    <property type="entry name" value="TRANS-ACONITATE 2-METHYLTRANSFERASE-RELATED"/>
    <property type="match status" value="1"/>
</dbReference>
<dbReference type="OrthoDB" id="9811589at2"/>
<keyword evidence="1 4" id="KW-0489">Methyltransferase</keyword>
<dbReference type="AlphaFoldDB" id="A0A0A6VCJ7"/>
<dbReference type="Gene3D" id="2.20.25.110">
    <property type="entry name" value="S-adenosyl-L-methionine-dependent methyltransferases"/>
    <property type="match status" value="1"/>
</dbReference>
<dbReference type="Proteomes" id="UP000030588">
    <property type="component" value="Unassembled WGS sequence"/>
</dbReference>
<dbReference type="InterPro" id="IPR029063">
    <property type="entry name" value="SAM-dependent_MTases_sf"/>
</dbReference>
<dbReference type="InterPro" id="IPR041698">
    <property type="entry name" value="Methyltransf_25"/>
</dbReference>
<proteinExistence type="predicted"/>
<dbReference type="STRING" id="363870.NG54_10700"/>
<sequence>MSYEDFAYVYDFLMKDAPYDEWLDWVKRQQKIYHHTGKRVLDLACGTGELSIRLAKNGYHVTGVDLSEDMLTVANQKAMMEGIALSLLQQNMCELEGLFEYDIVTIFCDSLNYLSTSDDVQQTFKHVYTALKHGGMFLFDVHSIYKMENIFAHHTFAENDDEVSYIWNCFEGEHPYSVEHDLSFFVLDQQTGLYERIDELHKQRTFSIEQYGHWLNEAGFTVKAITADFSADQPSSQSERIFFTCMKE</sequence>
<dbReference type="EMBL" id="JRUN01000029">
    <property type="protein sequence ID" value="KHD85218.1"/>
    <property type="molecule type" value="Genomic_DNA"/>
</dbReference>
<evidence type="ECO:0000313" key="4">
    <source>
        <dbReference type="EMBL" id="KHD85218.1"/>
    </source>
</evidence>
<gene>
    <name evidence="4" type="ORF">NG54_10700</name>
</gene>
<evidence type="ECO:0000256" key="2">
    <source>
        <dbReference type="ARBA" id="ARBA00022679"/>
    </source>
</evidence>
<name>A0A0A6VCJ7_9BACI</name>
<comment type="caution">
    <text evidence="4">The sequence shown here is derived from an EMBL/GenBank/DDBJ whole genome shotgun (WGS) entry which is preliminary data.</text>
</comment>
<feature type="domain" description="Methyltransferase" evidence="3">
    <location>
        <begin position="40"/>
        <end position="135"/>
    </location>
</feature>
<keyword evidence="2 4" id="KW-0808">Transferase</keyword>
<dbReference type="GO" id="GO:0008168">
    <property type="term" value="F:methyltransferase activity"/>
    <property type="evidence" value="ECO:0007669"/>
    <property type="project" value="UniProtKB-KW"/>
</dbReference>
<organism evidence="4 5">
    <name type="scientific">Heyndrickxia ginsengihumi</name>
    <dbReference type="NCBI Taxonomy" id="363870"/>
    <lineage>
        <taxon>Bacteria</taxon>
        <taxon>Bacillati</taxon>
        <taxon>Bacillota</taxon>
        <taxon>Bacilli</taxon>
        <taxon>Bacillales</taxon>
        <taxon>Bacillaceae</taxon>
        <taxon>Heyndrickxia</taxon>
    </lineage>
</organism>
<evidence type="ECO:0000256" key="1">
    <source>
        <dbReference type="ARBA" id="ARBA00022603"/>
    </source>
</evidence>
<evidence type="ECO:0000259" key="3">
    <source>
        <dbReference type="Pfam" id="PF13649"/>
    </source>
</evidence>
<dbReference type="PANTHER" id="PTHR43861:SF1">
    <property type="entry name" value="TRANS-ACONITATE 2-METHYLTRANSFERASE"/>
    <property type="match status" value="1"/>
</dbReference>
<evidence type="ECO:0000313" key="5">
    <source>
        <dbReference type="Proteomes" id="UP000030588"/>
    </source>
</evidence>
<protein>
    <submittedName>
        <fullName evidence="4">Methyltransferase</fullName>
    </submittedName>
</protein>
<reference evidence="4 5" key="1">
    <citation type="submission" date="2014-10" db="EMBL/GenBank/DDBJ databases">
        <title>Draft genome of phytase producing Bacillus ginsengihumi strain M2.11.</title>
        <authorList>
            <person name="Toymentseva A."/>
            <person name="Boulygina E.A."/>
            <person name="Kazakov S.V."/>
            <person name="Kayumov I."/>
            <person name="Suleimanova A.D."/>
            <person name="Mardanova A.M."/>
            <person name="Maria S.N."/>
            <person name="Sergey M.Y."/>
            <person name="Sharipova M.R."/>
        </authorList>
    </citation>
    <scope>NUCLEOTIDE SEQUENCE [LARGE SCALE GENOMIC DNA]</scope>
    <source>
        <strain evidence="4 5">M2.11</strain>
    </source>
</reference>
<accession>A0A0A6VCJ7</accession>
<dbReference type="GO" id="GO:0032259">
    <property type="term" value="P:methylation"/>
    <property type="evidence" value="ECO:0007669"/>
    <property type="project" value="UniProtKB-KW"/>
</dbReference>
<dbReference type="SUPFAM" id="SSF53335">
    <property type="entry name" value="S-adenosyl-L-methionine-dependent methyltransferases"/>
    <property type="match status" value="1"/>
</dbReference>
<dbReference type="Gene3D" id="3.40.50.150">
    <property type="entry name" value="Vaccinia Virus protein VP39"/>
    <property type="match status" value="1"/>
</dbReference>
<dbReference type="Pfam" id="PF13649">
    <property type="entry name" value="Methyltransf_25"/>
    <property type="match status" value="1"/>
</dbReference>